<sequence>MQKQSRPQNLNVKSVVVPSSPSQETPGRDVMNLENGRSTTVITRNGTVGLELMVRGKPGSGKSTATKRAHELAGDSVSTDEAVVAFFFISRGASMETKLEGIFRPTLHQLLRSHGSINDDAFKEWQQRQKSTRSGWAWTARELQIMFKRHVVRSTINITMFMDALDLGSCKERRAAIKIVRHHSWHTTTSALALIV</sequence>
<name>A0ACB6SHZ6_9PLEO</name>
<evidence type="ECO:0000313" key="2">
    <source>
        <dbReference type="Proteomes" id="UP000799754"/>
    </source>
</evidence>
<reference evidence="1" key="1">
    <citation type="journal article" date="2020" name="Stud. Mycol.">
        <title>101 Dothideomycetes genomes: a test case for predicting lifestyles and emergence of pathogens.</title>
        <authorList>
            <person name="Haridas S."/>
            <person name="Albert R."/>
            <person name="Binder M."/>
            <person name="Bloem J."/>
            <person name="Labutti K."/>
            <person name="Salamov A."/>
            <person name="Andreopoulos B."/>
            <person name="Baker S."/>
            <person name="Barry K."/>
            <person name="Bills G."/>
            <person name="Bluhm B."/>
            <person name="Cannon C."/>
            <person name="Castanera R."/>
            <person name="Culley D."/>
            <person name="Daum C."/>
            <person name="Ezra D."/>
            <person name="Gonzalez J."/>
            <person name="Henrissat B."/>
            <person name="Kuo A."/>
            <person name="Liang C."/>
            <person name="Lipzen A."/>
            <person name="Lutzoni F."/>
            <person name="Magnuson J."/>
            <person name="Mondo S."/>
            <person name="Nolan M."/>
            <person name="Ohm R."/>
            <person name="Pangilinan J."/>
            <person name="Park H.-J."/>
            <person name="Ramirez L."/>
            <person name="Alfaro M."/>
            <person name="Sun H."/>
            <person name="Tritt A."/>
            <person name="Yoshinaga Y."/>
            <person name="Zwiers L.-H."/>
            <person name="Turgeon B."/>
            <person name="Goodwin S."/>
            <person name="Spatafora J."/>
            <person name="Crous P."/>
            <person name="Grigoriev I."/>
        </authorList>
    </citation>
    <scope>NUCLEOTIDE SEQUENCE</scope>
    <source>
        <strain evidence="1">CBS 525.71</strain>
    </source>
</reference>
<keyword evidence="2" id="KW-1185">Reference proteome</keyword>
<dbReference type="EMBL" id="MU006701">
    <property type="protein sequence ID" value="KAF2633598.1"/>
    <property type="molecule type" value="Genomic_DNA"/>
</dbReference>
<evidence type="ECO:0000313" key="1">
    <source>
        <dbReference type="EMBL" id="KAF2633598.1"/>
    </source>
</evidence>
<dbReference type="Proteomes" id="UP000799754">
    <property type="component" value="Unassembled WGS sequence"/>
</dbReference>
<accession>A0ACB6SHZ6</accession>
<organism evidence="1 2">
    <name type="scientific">Macroventuria anomochaeta</name>
    <dbReference type="NCBI Taxonomy" id="301207"/>
    <lineage>
        <taxon>Eukaryota</taxon>
        <taxon>Fungi</taxon>
        <taxon>Dikarya</taxon>
        <taxon>Ascomycota</taxon>
        <taxon>Pezizomycotina</taxon>
        <taxon>Dothideomycetes</taxon>
        <taxon>Pleosporomycetidae</taxon>
        <taxon>Pleosporales</taxon>
        <taxon>Pleosporineae</taxon>
        <taxon>Didymellaceae</taxon>
        <taxon>Macroventuria</taxon>
    </lineage>
</organism>
<comment type="caution">
    <text evidence="1">The sequence shown here is derived from an EMBL/GenBank/DDBJ whole genome shotgun (WGS) entry which is preliminary data.</text>
</comment>
<proteinExistence type="predicted"/>
<gene>
    <name evidence="1" type="ORF">BU25DRAFT_464735</name>
</gene>
<protein>
    <submittedName>
        <fullName evidence="1">Uncharacterized protein</fullName>
    </submittedName>
</protein>